<evidence type="ECO:0000313" key="3">
    <source>
        <dbReference type="Proteomes" id="UP001266305"/>
    </source>
</evidence>
<protein>
    <submittedName>
        <fullName evidence="2">Uncharacterized protein</fullName>
    </submittedName>
</protein>
<keyword evidence="3" id="KW-1185">Reference proteome</keyword>
<feature type="compositionally biased region" description="Low complexity" evidence="1">
    <location>
        <begin position="86"/>
        <end position="96"/>
    </location>
</feature>
<evidence type="ECO:0000313" key="2">
    <source>
        <dbReference type="EMBL" id="KAK2094455.1"/>
    </source>
</evidence>
<gene>
    <name evidence="2" type="ORF">P7K49_028193</name>
</gene>
<feature type="region of interest" description="Disordered" evidence="1">
    <location>
        <begin position="78"/>
        <end position="110"/>
    </location>
</feature>
<proteinExistence type="predicted"/>
<name>A0ABQ9UCJ3_SAGOE</name>
<evidence type="ECO:0000256" key="1">
    <source>
        <dbReference type="SAM" id="MobiDB-lite"/>
    </source>
</evidence>
<sequence>MSTKLGKSSLLLTQTSEECDGILTVKMEEEKQTCDLDSILHWSSSPVTFCQQFRQFGYQDSLGLQEALGTLSSLAEAGGAHQRADPGAAGAGAVPGHPFKRTAGLGVEPSSREWRGSCDYAGGYGKTA</sequence>
<dbReference type="Proteomes" id="UP001266305">
    <property type="component" value="Unassembled WGS sequence"/>
</dbReference>
<accession>A0ABQ9UCJ3</accession>
<organism evidence="2 3">
    <name type="scientific">Saguinus oedipus</name>
    <name type="common">Cotton-top tamarin</name>
    <name type="synonym">Oedipomidas oedipus</name>
    <dbReference type="NCBI Taxonomy" id="9490"/>
    <lineage>
        <taxon>Eukaryota</taxon>
        <taxon>Metazoa</taxon>
        <taxon>Chordata</taxon>
        <taxon>Craniata</taxon>
        <taxon>Vertebrata</taxon>
        <taxon>Euteleostomi</taxon>
        <taxon>Mammalia</taxon>
        <taxon>Eutheria</taxon>
        <taxon>Euarchontoglires</taxon>
        <taxon>Primates</taxon>
        <taxon>Haplorrhini</taxon>
        <taxon>Platyrrhini</taxon>
        <taxon>Cebidae</taxon>
        <taxon>Callitrichinae</taxon>
        <taxon>Saguinus</taxon>
    </lineage>
</organism>
<reference evidence="2 3" key="1">
    <citation type="submission" date="2023-05" db="EMBL/GenBank/DDBJ databases">
        <title>B98-5 Cell Line De Novo Hybrid Assembly: An Optical Mapping Approach.</title>
        <authorList>
            <person name="Kananen K."/>
            <person name="Auerbach J.A."/>
            <person name="Kautto E."/>
            <person name="Blachly J.S."/>
        </authorList>
    </citation>
    <scope>NUCLEOTIDE SEQUENCE [LARGE SCALE GENOMIC DNA]</scope>
    <source>
        <strain evidence="2">B95-8</strain>
        <tissue evidence="2">Cell line</tissue>
    </source>
</reference>
<comment type="caution">
    <text evidence="2">The sequence shown here is derived from an EMBL/GenBank/DDBJ whole genome shotgun (WGS) entry which is preliminary data.</text>
</comment>
<dbReference type="EMBL" id="JASSZA010000014">
    <property type="protein sequence ID" value="KAK2094455.1"/>
    <property type="molecule type" value="Genomic_DNA"/>
</dbReference>